<keyword evidence="3" id="KW-0804">Transcription</keyword>
<dbReference type="PANTHER" id="PTHR43436">
    <property type="entry name" value="ARAC-FAMILY TRANSCRIPTIONAL REGULATOR"/>
    <property type="match status" value="1"/>
</dbReference>
<sequence length="337" mass="37296">MLISDARRATRINDEVEMFPDRRGPMVPPPGVMEAWHGHGTDPLIELRDQIRRLSFSTEHRARWASGMRVIATTRVARPSCGFTGPTFAVSAQGTKRITWGSRRWDCGPGQYLVTAPELPVTAQIAYAGPYLGFVMPVRPELVVELLDHPAAPIKMPKEPEPAVAVAAAEGPLIEAIVRLLKLIDRPRDFAVLAPTVEREIHWRLLNGPQAAVVRRLGRLDGPRAVARDAATWIRDHFDQVIRISDLADHVRVSVPTLNRHFRAATALTPLQYQKQLRLQRARAEIIGGADNVAAVGHMVGYRSPSQFTREYRRMFGVSPGRDAPGHEPGAMPSSPA</sequence>
<evidence type="ECO:0000313" key="6">
    <source>
        <dbReference type="EMBL" id="MCO8278046.1"/>
    </source>
</evidence>
<evidence type="ECO:0000259" key="5">
    <source>
        <dbReference type="PROSITE" id="PS01124"/>
    </source>
</evidence>
<dbReference type="InterPro" id="IPR009594">
    <property type="entry name" value="Tscrpt_reg_HTH_AraC_N"/>
</dbReference>
<proteinExistence type="predicted"/>
<dbReference type="PANTHER" id="PTHR43436:SF1">
    <property type="entry name" value="TRANSCRIPTIONAL REGULATORY PROTEIN"/>
    <property type="match status" value="1"/>
</dbReference>
<dbReference type="EMBL" id="JAMYJR010000079">
    <property type="protein sequence ID" value="MCO8278046.1"/>
    <property type="molecule type" value="Genomic_DNA"/>
</dbReference>
<evidence type="ECO:0000256" key="4">
    <source>
        <dbReference type="SAM" id="MobiDB-lite"/>
    </source>
</evidence>
<reference evidence="6 7" key="1">
    <citation type="submission" date="2022-06" db="EMBL/GenBank/DDBJ databases">
        <title>New Species of the Genus Actinoplanes, ActinopZanes ferrugineus.</title>
        <authorList>
            <person name="Ding P."/>
        </authorList>
    </citation>
    <scope>NUCLEOTIDE SEQUENCE [LARGE SCALE GENOMIC DNA]</scope>
    <source>
        <strain evidence="6 7">TRM88003</strain>
    </source>
</reference>
<keyword evidence="2" id="KW-0238">DNA-binding</keyword>
<feature type="domain" description="HTH araC/xylS-type" evidence="5">
    <location>
        <begin position="228"/>
        <end position="326"/>
    </location>
</feature>
<accession>A0ABT1E710</accession>
<evidence type="ECO:0000256" key="1">
    <source>
        <dbReference type="ARBA" id="ARBA00023015"/>
    </source>
</evidence>
<dbReference type="PROSITE" id="PS01124">
    <property type="entry name" value="HTH_ARAC_FAMILY_2"/>
    <property type="match status" value="1"/>
</dbReference>
<dbReference type="Proteomes" id="UP001523369">
    <property type="component" value="Unassembled WGS sequence"/>
</dbReference>
<dbReference type="PROSITE" id="PS00041">
    <property type="entry name" value="HTH_ARAC_FAMILY_1"/>
    <property type="match status" value="1"/>
</dbReference>
<keyword evidence="1" id="KW-0805">Transcription regulation</keyword>
<dbReference type="InterPro" id="IPR018060">
    <property type="entry name" value="HTH_AraC"/>
</dbReference>
<dbReference type="Pfam" id="PF12833">
    <property type="entry name" value="HTH_18"/>
    <property type="match status" value="1"/>
</dbReference>
<comment type="caution">
    <text evidence="6">The sequence shown here is derived from an EMBL/GenBank/DDBJ whole genome shotgun (WGS) entry which is preliminary data.</text>
</comment>
<keyword evidence="7" id="KW-1185">Reference proteome</keyword>
<organism evidence="6 7">
    <name type="scientific">Paractinoplanes aksuensis</name>
    <dbReference type="NCBI Taxonomy" id="2939490"/>
    <lineage>
        <taxon>Bacteria</taxon>
        <taxon>Bacillati</taxon>
        <taxon>Actinomycetota</taxon>
        <taxon>Actinomycetes</taxon>
        <taxon>Micromonosporales</taxon>
        <taxon>Micromonosporaceae</taxon>
        <taxon>Paractinoplanes</taxon>
    </lineage>
</organism>
<dbReference type="Gene3D" id="1.10.10.60">
    <property type="entry name" value="Homeodomain-like"/>
    <property type="match status" value="1"/>
</dbReference>
<gene>
    <name evidence="6" type="ORF">M1L60_46505</name>
</gene>
<dbReference type="SUPFAM" id="SSF46689">
    <property type="entry name" value="Homeodomain-like"/>
    <property type="match status" value="2"/>
</dbReference>
<protein>
    <submittedName>
        <fullName evidence="6">AraC family transcriptional regulator</fullName>
    </submittedName>
</protein>
<name>A0ABT1E710_9ACTN</name>
<dbReference type="InterPro" id="IPR009057">
    <property type="entry name" value="Homeodomain-like_sf"/>
</dbReference>
<dbReference type="Pfam" id="PF06719">
    <property type="entry name" value="AraC_N"/>
    <property type="match status" value="1"/>
</dbReference>
<evidence type="ECO:0000256" key="2">
    <source>
        <dbReference type="ARBA" id="ARBA00023125"/>
    </source>
</evidence>
<dbReference type="SMART" id="SM00342">
    <property type="entry name" value="HTH_ARAC"/>
    <property type="match status" value="1"/>
</dbReference>
<evidence type="ECO:0000313" key="7">
    <source>
        <dbReference type="Proteomes" id="UP001523369"/>
    </source>
</evidence>
<dbReference type="InterPro" id="IPR018062">
    <property type="entry name" value="HTH_AraC-typ_CS"/>
</dbReference>
<dbReference type="RefSeq" id="WP_253244044.1">
    <property type="nucleotide sequence ID" value="NZ_JAMYJR010000079.1"/>
</dbReference>
<feature type="region of interest" description="Disordered" evidence="4">
    <location>
        <begin position="317"/>
        <end position="337"/>
    </location>
</feature>
<evidence type="ECO:0000256" key="3">
    <source>
        <dbReference type="ARBA" id="ARBA00023163"/>
    </source>
</evidence>